<feature type="region of interest" description="Disordered" evidence="1">
    <location>
        <begin position="290"/>
        <end position="333"/>
    </location>
</feature>
<sequence length="333" mass="36926">MDARPPSRRNSHTLKSPIPVSQQRRRRCARARIWTQATSEAEDARVHEGRVGDGSSLRVLQVFDLLGCRALHLPWRLSLHRKLLHHEQGSSAWSAAFPTTKRCDDGRRRCAASAEGATPAHSHPSRPWRAVVVSRAEWNVCVKEGQPGRDQPENSRFASGPPSSCLLSVWSRAATGLSICAGFPPTCTDSSLAPTITSQSHAVDERPPFRTRPSCEPSSDGHDEAGDGEYAEPAARAATPRSSAARWCRQCDCRPLPTRIRTGTPAVRRQSPAGLTHWTYVFVPLCTRSTTHRPRPRRSNPHVLTNRPHMISASDTSNQSWLLPSNRIHERHS</sequence>
<feature type="compositionally biased region" description="Low complexity" evidence="1">
    <location>
        <begin position="231"/>
        <end position="241"/>
    </location>
</feature>
<keyword evidence="3" id="KW-1185">Reference proteome</keyword>
<proteinExistence type="predicted"/>
<evidence type="ECO:0000313" key="3">
    <source>
        <dbReference type="Proteomes" id="UP000320762"/>
    </source>
</evidence>
<feature type="compositionally biased region" description="Polar residues" evidence="1">
    <location>
        <begin position="313"/>
        <end position="323"/>
    </location>
</feature>
<gene>
    <name evidence="2" type="ORF">BD626DRAFT_520990</name>
</gene>
<reference evidence="2 3" key="1">
    <citation type="journal article" date="2019" name="New Phytol.">
        <title>Comparative genomics reveals unique wood-decay strategies and fruiting body development in the Schizophyllaceae.</title>
        <authorList>
            <person name="Almasi E."/>
            <person name="Sahu N."/>
            <person name="Krizsan K."/>
            <person name="Balint B."/>
            <person name="Kovacs G.M."/>
            <person name="Kiss B."/>
            <person name="Cseklye J."/>
            <person name="Drula E."/>
            <person name="Henrissat B."/>
            <person name="Nagy I."/>
            <person name="Chovatia M."/>
            <person name="Adam C."/>
            <person name="LaButti K."/>
            <person name="Lipzen A."/>
            <person name="Riley R."/>
            <person name="Grigoriev I.V."/>
            <person name="Nagy L.G."/>
        </authorList>
    </citation>
    <scope>NUCLEOTIDE SEQUENCE [LARGE SCALE GENOMIC DNA]</scope>
    <source>
        <strain evidence="2 3">NL-1724</strain>
    </source>
</reference>
<feature type="compositionally biased region" description="Basic residues" evidence="1">
    <location>
        <begin position="1"/>
        <end position="12"/>
    </location>
</feature>
<name>A0A550BU46_9AGAR</name>
<accession>A0A550BU46</accession>
<dbReference type="Proteomes" id="UP000320762">
    <property type="component" value="Unassembled WGS sequence"/>
</dbReference>
<evidence type="ECO:0000256" key="1">
    <source>
        <dbReference type="SAM" id="MobiDB-lite"/>
    </source>
</evidence>
<dbReference type="AlphaFoldDB" id="A0A550BU46"/>
<feature type="region of interest" description="Disordered" evidence="1">
    <location>
        <begin position="197"/>
        <end position="241"/>
    </location>
</feature>
<evidence type="ECO:0000313" key="2">
    <source>
        <dbReference type="EMBL" id="TRM56067.1"/>
    </source>
</evidence>
<organism evidence="2 3">
    <name type="scientific">Schizophyllum amplum</name>
    <dbReference type="NCBI Taxonomy" id="97359"/>
    <lineage>
        <taxon>Eukaryota</taxon>
        <taxon>Fungi</taxon>
        <taxon>Dikarya</taxon>
        <taxon>Basidiomycota</taxon>
        <taxon>Agaricomycotina</taxon>
        <taxon>Agaricomycetes</taxon>
        <taxon>Agaricomycetidae</taxon>
        <taxon>Agaricales</taxon>
        <taxon>Schizophyllaceae</taxon>
        <taxon>Schizophyllum</taxon>
    </lineage>
</organism>
<feature type="compositionally biased region" description="Basic residues" evidence="1">
    <location>
        <begin position="290"/>
        <end position="300"/>
    </location>
</feature>
<feature type="region of interest" description="Disordered" evidence="1">
    <location>
        <begin position="1"/>
        <end position="25"/>
    </location>
</feature>
<dbReference type="EMBL" id="VDMD01000081">
    <property type="protein sequence ID" value="TRM56067.1"/>
    <property type="molecule type" value="Genomic_DNA"/>
</dbReference>
<protein>
    <submittedName>
        <fullName evidence="2">Uncharacterized protein</fullName>
    </submittedName>
</protein>
<comment type="caution">
    <text evidence="2">The sequence shown here is derived from an EMBL/GenBank/DDBJ whole genome shotgun (WGS) entry which is preliminary data.</text>
</comment>